<comment type="caution">
    <text evidence="2">The sequence shown here is derived from an EMBL/GenBank/DDBJ whole genome shotgun (WGS) entry which is preliminary data.</text>
</comment>
<proteinExistence type="predicted"/>
<name>A0AA37QDU4_9BACT</name>
<reference evidence="2" key="1">
    <citation type="submission" date="2022-08" db="EMBL/GenBank/DDBJ databases">
        <title>Draft genome sequencing of Roseisolibacter agri AW1220.</title>
        <authorList>
            <person name="Tobiishi Y."/>
            <person name="Tonouchi A."/>
        </authorList>
    </citation>
    <scope>NUCLEOTIDE SEQUENCE</scope>
    <source>
        <strain evidence="2">AW1220</strain>
    </source>
</reference>
<dbReference type="Proteomes" id="UP001161325">
    <property type="component" value="Unassembled WGS sequence"/>
</dbReference>
<organism evidence="2 3">
    <name type="scientific">Roseisolibacter agri</name>
    <dbReference type="NCBI Taxonomy" id="2014610"/>
    <lineage>
        <taxon>Bacteria</taxon>
        <taxon>Pseudomonadati</taxon>
        <taxon>Gemmatimonadota</taxon>
        <taxon>Gemmatimonadia</taxon>
        <taxon>Gemmatimonadales</taxon>
        <taxon>Gemmatimonadaceae</taxon>
        <taxon>Roseisolibacter</taxon>
    </lineage>
</organism>
<protein>
    <submittedName>
        <fullName evidence="2">Uncharacterized protein</fullName>
    </submittedName>
</protein>
<gene>
    <name evidence="2" type="ORF">rosag_35790</name>
</gene>
<dbReference type="RefSeq" id="WP_284351512.1">
    <property type="nucleotide sequence ID" value="NZ_BRXS01000005.1"/>
</dbReference>
<evidence type="ECO:0000256" key="1">
    <source>
        <dbReference type="SAM" id="MobiDB-lite"/>
    </source>
</evidence>
<accession>A0AA37QDU4</accession>
<dbReference type="EMBL" id="BRXS01000005">
    <property type="protein sequence ID" value="GLC27066.1"/>
    <property type="molecule type" value="Genomic_DNA"/>
</dbReference>
<feature type="region of interest" description="Disordered" evidence="1">
    <location>
        <begin position="92"/>
        <end position="120"/>
    </location>
</feature>
<evidence type="ECO:0000313" key="3">
    <source>
        <dbReference type="Proteomes" id="UP001161325"/>
    </source>
</evidence>
<dbReference type="AlphaFoldDB" id="A0AA37QDU4"/>
<keyword evidence="3" id="KW-1185">Reference proteome</keyword>
<evidence type="ECO:0000313" key="2">
    <source>
        <dbReference type="EMBL" id="GLC27066.1"/>
    </source>
</evidence>
<sequence length="155" mass="16705">MDAESQVLHAMRRLEVAMTATAGYAPPDSRLIENAAEAVTRELVALGQGPDAVRRLAAWVARCPLALERADLTERMRRAVERTLETCEIERRTPTDSHRAVTPPSAMPAVDAGPTAGTTGEHRLPLFRTDEHMVAMTAALAASLAGPLGVDRARE</sequence>